<dbReference type="AlphaFoldDB" id="A0A8H4PTN2"/>
<gene>
    <name evidence="3" type="ORF">G6O67_002152</name>
</gene>
<feature type="compositionally biased region" description="Acidic residues" evidence="1">
    <location>
        <begin position="973"/>
        <end position="982"/>
    </location>
</feature>
<dbReference type="InterPro" id="IPR012965">
    <property type="entry name" value="Msb1/Mug8_dom"/>
</dbReference>
<dbReference type="Proteomes" id="UP000557566">
    <property type="component" value="Unassembled WGS sequence"/>
</dbReference>
<evidence type="ECO:0000313" key="4">
    <source>
        <dbReference type="Proteomes" id="UP000557566"/>
    </source>
</evidence>
<feature type="region of interest" description="Disordered" evidence="1">
    <location>
        <begin position="542"/>
        <end position="578"/>
    </location>
</feature>
<evidence type="ECO:0000313" key="3">
    <source>
        <dbReference type="EMBL" id="KAF4510249.1"/>
    </source>
</evidence>
<keyword evidence="4" id="KW-1185">Reference proteome</keyword>
<protein>
    <recommendedName>
        <fullName evidence="2">Meiotically up-regulated protein Msb1/Mug8 domain-containing protein</fullName>
    </recommendedName>
</protein>
<sequence length="1033" mass="112444">MPGFFSRLKGRDGAKTKKKNALDAPGGLQLQKPKWADAYTRRTVEPEEIHELLHYCTAELKARGLDIPFLLLPFRPTSNPSAVRTFIRHFFDDTFPLKGEMLLQELRMTEPMVISGVVKWCWSRLQGGVVGWDAYELFKVGEYDSNKARDSFKTFIPISVENGAKQRIIFDFFDLIAAIAAHGKSNGFGGRKISRMVAWWAFEQRETGSGFDGGYQAWLGAADATSHLFFAYLRSLSPEQSLTGISMLPRSLEKLLKETDYPPPTSRQMMSSTNKLAMVVDAVSPTPFALLRRAGHFQYRDSDVGLQEFASYDDPVQALTEECLRVLKSISAANQSQVSSVKHSTSLRDASWSRFEDIGFASALDEDDTVEDGAAPPRPLQALRSTPASGNDMGRPTTPSWADFLSSGFHDDHPHGPNMLLPPDKAIPPLESQFRQHQSSQSHRPRLEREQDLEPGELASITVFELDDAFWWVWMISLAPEETSDRKSAFGRCAVIETKISSARWIVVEEMIIGAAPEPVQGAYIAEKKRFFSWTKRGKTLGRSKTMARKGQDRGDANTAAKGGANNTAPGAETHARIQAKAAQLRAMKDHEQQVASAASSQRRGRTDAELLSEKTNSIFTLQPNIAGEASSAMKWVKKYDKGTIKDAYLANNNAGRGLVVSPAPSEGGPAPGTDGHEASPPVPDKDLSPAPSAPPGSPLRSPLSPTPEPENEETQMSSWEVVADAGVGSPEQCPSPLPLPKDSDYAPSEPKTSTTSERAKLHKSNKGKTSGFRKLFGRKNRPHKLPESASAPLNGVLQQEQSALEPVPQQTPTPAATPPPAHEGVAPPPLDEDRLPAEALSPVNAIPDTPKSMEPLERNQELEQAPAAEDVSQVDARDFAEANQEFSRFDQGPLMDQPAFAPDGEDASPPPIARHQDASKAVPKKGLEELSHSASPGVQDRWAQIRKNAAQRAATRPKEDHPPVVAGKAAEGEEDASGEETIESRVARIKARVAELTGGAGDSNGAQAVSKARSIDYSIPVSYQQTRPPASS</sequence>
<feature type="region of interest" description="Disordered" evidence="1">
    <location>
        <begin position="997"/>
        <end position="1033"/>
    </location>
</feature>
<feature type="region of interest" description="Disordered" evidence="1">
    <location>
        <begin position="590"/>
        <end position="612"/>
    </location>
</feature>
<organism evidence="3 4">
    <name type="scientific">Ophiocordyceps sinensis</name>
    <dbReference type="NCBI Taxonomy" id="72228"/>
    <lineage>
        <taxon>Eukaryota</taxon>
        <taxon>Fungi</taxon>
        <taxon>Dikarya</taxon>
        <taxon>Ascomycota</taxon>
        <taxon>Pezizomycotina</taxon>
        <taxon>Sordariomycetes</taxon>
        <taxon>Hypocreomycetidae</taxon>
        <taxon>Hypocreales</taxon>
        <taxon>Ophiocordycipitaceae</taxon>
        <taxon>Ophiocordyceps</taxon>
    </lineage>
</organism>
<name>A0A8H4PTN2_9HYPO</name>
<feature type="domain" description="Meiotically up-regulated protein Msb1/Mug8" evidence="2">
    <location>
        <begin position="44"/>
        <end position="511"/>
    </location>
</feature>
<proteinExistence type="predicted"/>
<dbReference type="CDD" id="cd04401">
    <property type="entry name" value="RhoGAP_fMSB1"/>
    <property type="match status" value="1"/>
</dbReference>
<feature type="region of interest" description="Disordered" evidence="1">
    <location>
        <begin position="366"/>
        <end position="453"/>
    </location>
</feature>
<dbReference type="InterPro" id="IPR037508">
    <property type="entry name" value="Msb1/Mug8"/>
</dbReference>
<accession>A0A8H4PTN2</accession>
<dbReference type="PANTHER" id="PTHR28093:SF1">
    <property type="entry name" value="MORPHOGENESIS-RELATED PROTEIN MSB1"/>
    <property type="match status" value="1"/>
</dbReference>
<feature type="compositionally biased region" description="Low complexity" evidence="1">
    <location>
        <begin position="557"/>
        <end position="572"/>
    </location>
</feature>
<feature type="compositionally biased region" description="Low complexity" evidence="1">
    <location>
        <begin position="662"/>
        <end position="673"/>
    </location>
</feature>
<feature type="compositionally biased region" description="Low complexity" evidence="1">
    <location>
        <begin position="432"/>
        <end position="442"/>
    </location>
</feature>
<dbReference type="EMBL" id="JAAVMX010000003">
    <property type="protein sequence ID" value="KAF4510249.1"/>
    <property type="molecule type" value="Genomic_DNA"/>
</dbReference>
<feature type="compositionally biased region" description="Polar residues" evidence="1">
    <location>
        <begin position="1022"/>
        <end position="1033"/>
    </location>
</feature>
<dbReference type="OrthoDB" id="3362494at2759"/>
<feature type="region of interest" description="Disordered" evidence="1">
    <location>
        <begin position="660"/>
        <end position="984"/>
    </location>
</feature>
<reference evidence="3 4" key="1">
    <citation type="journal article" date="2020" name="Genome Biol. Evol.">
        <title>A new high-quality draft genome assembly of the Chinese cordyceps Ophiocordyceps sinensis.</title>
        <authorList>
            <person name="Shu R."/>
            <person name="Zhang J."/>
            <person name="Meng Q."/>
            <person name="Zhang H."/>
            <person name="Zhou G."/>
            <person name="Li M."/>
            <person name="Wu P."/>
            <person name="Zhao Y."/>
            <person name="Chen C."/>
            <person name="Qin Q."/>
        </authorList>
    </citation>
    <scope>NUCLEOTIDE SEQUENCE [LARGE SCALE GENOMIC DNA]</scope>
    <source>
        <strain evidence="3 4">IOZ07</strain>
    </source>
</reference>
<feature type="compositionally biased region" description="Pro residues" evidence="1">
    <location>
        <begin position="810"/>
        <end position="830"/>
    </location>
</feature>
<dbReference type="PANTHER" id="PTHR28093">
    <property type="entry name" value="MORPHOGENESIS-RELATED PROTEIN MSB1"/>
    <property type="match status" value="1"/>
</dbReference>
<comment type="caution">
    <text evidence="3">The sequence shown here is derived from an EMBL/GenBank/DDBJ whole genome shotgun (WGS) entry which is preliminary data.</text>
</comment>
<dbReference type="Pfam" id="PF08101">
    <property type="entry name" value="Msb1-Mug8_dom"/>
    <property type="match status" value="1"/>
</dbReference>
<evidence type="ECO:0000256" key="1">
    <source>
        <dbReference type="SAM" id="MobiDB-lite"/>
    </source>
</evidence>
<evidence type="ECO:0000259" key="2">
    <source>
        <dbReference type="Pfam" id="PF08101"/>
    </source>
</evidence>